<feature type="transmembrane region" description="Helical" evidence="1">
    <location>
        <begin position="59"/>
        <end position="78"/>
    </location>
</feature>
<feature type="transmembrane region" description="Helical" evidence="1">
    <location>
        <begin position="265"/>
        <end position="295"/>
    </location>
</feature>
<feature type="transmembrane region" description="Helical" evidence="1">
    <location>
        <begin position="389"/>
        <end position="407"/>
    </location>
</feature>
<evidence type="ECO:0008006" key="4">
    <source>
        <dbReference type="Google" id="ProtNLM"/>
    </source>
</evidence>
<dbReference type="RefSeq" id="WP_270214789.1">
    <property type="nucleotide sequence ID" value="NZ_CAUAJF010000114.1"/>
</dbReference>
<feature type="transmembrane region" description="Helical" evidence="1">
    <location>
        <begin position="6"/>
        <end position="25"/>
    </location>
</feature>
<organism evidence="2 3">
    <name type="scientific">Coprobacter fastidiosus</name>
    <dbReference type="NCBI Taxonomy" id="1099853"/>
    <lineage>
        <taxon>Bacteria</taxon>
        <taxon>Pseudomonadati</taxon>
        <taxon>Bacteroidota</taxon>
        <taxon>Bacteroidia</taxon>
        <taxon>Bacteroidales</taxon>
        <taxon>Barnesiellaceae</taxon>
        <taxon>Coprobacter</taxon>
    </lineage>
</organism>
<feature type="transmembrane region" description="Helical" evidence="1">
    <location>
        <begin position="422"/>
        <end position="443"/>
    </location>
</feature>
<keyword evidence="1" id="KW-0812">Transmembrane</keyword>
<evidence type="ECO:0000256" key="1">
    <source>
        <dbReference type="SAM" id="Phobius"/>
    </source>
</evidence>
<comment type="caution">
    <text evidence="2">The sequence shown here is derived from an EMBL/GenBank/DDBJ whole genome shotgun (WGS) entry which is preliminary data.</text>
</comment>
<dbReference type="Proteomes" id="UP000262954">
    <property type="component" value="Unassembled WGS sequence"/>
</dbReference>
<dbReference type="AlphaFoldDB" id="A0A354M3R5"/>
<proteinExistence type="predicted"/>
<keyword evidence="1" id="KW-1133">Transmembrane helix</keyword>
<evidence type="ECO:0000313" key="3">
    <source>
        <dbReference type="Proteomes" id="UP000262954"/>
    </source>
</evidence>
<gene>
    <name evidence="2" type="ORF">DDY73_09135</name>
</gene>
<name>A0A354M3R5_9BACT</name>
<feature type="transmembrane region" description="Helical" evidence="1">
    <location>
        <begin position="32"/>
        <end position="53"/>
    </location>
</feature>
<feature type="transmembrane region" description="Helical" evidence="1">
    <location>
        <begin position="240"/>
        <end position="259"/>
    </location>
</feature>
<feature type="transmembrane region" description="Helical" evidence="1">
    <location>
        <begin position="360"/>
        <end position="377"/>
    </location>
</feature>
<keyword evidence="1" id="KW-0472">Membrane</keyword>
<feature type="transmembrane region" description="Helical" evidence="1">
    <location>
        <begin position="90"/>
        <end position="111"/>
    </location>
</feature>
<protein>
    <recommendedName>
        <fullName evidence="4">Glycosyltransferase RgtA/B/C/D-like domain-containing protein</fullName>
    </recommendedName>
</protein>
<reference evidence="2 3" key="1">
    <citation type="journal article" date="2018" name="Nat. Biotechnol.">
        <title>A standardized bacterial taxonomy based on genome phylogeny substantially revises the tree of life.</title>
        <authorList>
            <person name="Parks D.H."/>
            <person name="Chuvochina M."/>
            <person name="Waite D.W."/>
            <person name="Rinke C."/>
            <person name="Skarshewski A."/>
            <person name="Chaumeil P.A."/>
            <person name="Hugenholtz P."/>
        </authorList>
    </citation>
    <scope>NUCLEOTIDE SEQUENCE [LARGE SCALE GENOMIC DNA]</scope>
    <source>
        <strain evidence="2">UBA11482</strain>
    </source>
</reference>
<feature type="transmembrane region" description="Helical" evidence="1">
    <location>
        <begin position="316"/>
        <end position="340"/>
    </location>
</feature>
<evidence type="ECO:0000313" key="2">
    <source>
        <dbReference type="EMBL" id="HBJ09154.1"/>
    </source>
</evidence>
<feature type="transmembrane region" description="Helical" evidence="1">
    <location>
        <begin position="190"/>
        <end position="207"/>
    </location>
</feature>
<dbReference type="EMBL" id="DNWC01000119">
    <property type="protein sequence ID" value="HBJ09154.1"/>
    <property type="molecule type" value="Genomic_DNA"/>
</dbReference>
<sequence length="457" mass="52306">MVSFGIFLSFLTGFVTVNLISLKFSLIEKLGLSFPIGIALQTLLMLLMDAVGIPLTRVSILVASVLLILSLSFPMIFCRKELVQEIRKPVSFDFSGFNLVWLLFVILIIILEYMNFSRCVYFPTYDRDSLSGFDTIGYIISQEHTLKGLSIFQGDYMPSIHRPGSYITYTPMVQLSYAYVYLLGAPMSKLIPGLMYLFFLIAFYAVLCRVVNRTGAVIATFFMLITPDMLGFSSLSGTNVIHAVTASLGVIYLAVWFRYRERKDLYLASLLLALNIWTRTEGIVFIGAALCVVGYDSFKRKQYKDLLPVLLSLSPALLWSLFMKLNGLYAEGIAIVRLFWDGEKVETIYNYMKNLYVNNYYYGWSFSAALLSLLVNIRNVIKTRDNLRLLSMILLASLFYVIILYQIDYKWDTIENVLAYSAKRFLFCFVPCVWFFTVTNKIVMTGFDKLEKYLALR</sequence>
<accession>A0A354M3R5</accession>
<feature type="transmembrane region" description="Helical" evidence="1">
    <location>
        <begin position="213"/>
        <end position="233"/>
    </location>
</feature>